<accession>A0AAV8YN60</accession>
<dbReference type="SUPFAM" id="SSF50156">
    <property type="entry name" value="PDZ domain-like"/>
    <property type="match status" value="1"/>
</dbReference>
<proteinExistence type="predicted"/>
<reference evidence="2" key="1">
    <citation type="journal article" date="2023" name="Insect Mol. Biol.">
        <title>Genome sequencing provides insights into the evolution of gene families encoding plant cell wall-degrading enzymes in longhorned beetles.</title>
        <authorList>
            <person name="Shin N.R."/>
            <person name="Okamura Y."/>
            <person name="Kirsch R."/>
            <person name="Pauchet Y."/>
        </authorList>
    </citation>
    <scope>NUCLEOTIDE SEQUENCE</scope>
    <source>
        <strain evidence="2">AMC_N1</strain>
    </source>
</reference>
<evidence type="ECO:0000256" key="1">
    <source>
        <dbReference type="SAM" id="MobiDB-lite"/>
    </source>
</evidence>
<organism evidence="2 3">
    <name type="scientific">Aromia moschata</name>
    <dbReference type="NCBI Taxonomy" id="1265417"/>
    <lineage>
        <taxon>Eukaryota</taxon>
        <taxon>Metazoa</taxon>
        <taxon>Ecdysozoa</taxon>
        <taxon>Arthropoda</taxon>
        <taxon>Hexapoda</taxon>
        <taxon>Insecta</taxon>
        <taxon>Pterygota</taxon>
        <taxon>Neoptera</taxon>
        <taxon>Endopterygota</taxon>
        <taxon>Coleoptera</taxon>
        <taxon>Polyphaga</taxon>
        <taxon>Cucujiformia</taxon>
        <taxon>Chrysomeloidea</taxon>
        <taxon>Cerambycidae</taxon>
        <taxon>Cerambycinae</taxon>
        <taxon>Callichromatini</taxon>
        <taxon>Aromia</taxon>
    </lineage>
</organism>
<dbReference type="Proteomes" id="UP001162162">
    <property type="component" value="Unassembled WGS sequence"/>
</dbReference>
<comment type="caution">
    <text evidence="2">The sequence shown here is derived from an EMBL/GenBank/DDBJ whole genome shotgun (WGS) entry which is preliminary data.</text>
</comment>
<feature type="non-terminal residue" evidence="2">
    <location>
        <position position="1"/>
    </location>
</feature>
<evidence type="ECO:0000313" key="2">
    <source>
        <dbReference type="EMBL" id="KAJ8951933.1"/>
    </source>
</evidence>
<name>A0AAV8YN60_9CUCU</name>
<feature type="compositionally biased region" description="Low complexity" evidence="1">
    <location>
        <begin position="73"/>
        <end position="84"/>
    </location>
</feature>
<feature type="region of interest" description="Disordered" evidence="1">
    <location>
        <begin position="1"/>
        <end position="110"/>
    </location>
</feature>
<protein>
    <submittedName>
        <fullName evidence="2">Uncharacterized protein</fullName>
    </submittedName>
</protein>
<feature type="compositionally biased region" description="Basic and acidic residues" evidence="1">
    <location>
        <begin position="8"/>
        <end position="18"/>
    </location>
</feature>
<dbReference type="AlphaFoldDB" id="A0AAV8YN60"/>
<sequence>SLFSRSSSKSDDECDVKLHPKNSSTDSLTSLLNFIMPRKSNNPSPNLPHKFKSDESGYGSDSTKAASIDSPVGSIKSQISSISQEEGKDQHQSTSDFYNDTDTAEEDERDEIISINGTPFKGLSHREAVSLFKNIKCGEVVVEIANRQHYKLFSSSL</sequence>
<dbReference type="EMBL" id="JAPWTK010000077">
    <property type="protein sequence ID" value="KAJ8951933.1"/>
    <property type="molecule type" value="Genomic_DNA"/>
</dbReference>
<evidence type="ECO:0000313" key="3">
    <source>
        <dbReference type="Proteomes" id="UP001162162"/>
    </source>
</evidence>
<dbReference type="Gene3D" id="2.30.42.10">
    <property type="match status" value="1"/>
</dbReference>
<gene>
    <name evidence="2" type="ORF">NQ318_013599</name>
</gene>
<feature type="compositionally biased region" description="Low complexity" evidence="1">
    <location>
        <begin position="23"/>
        <end position="32"/>
    </location>
</feature>
<keyword evidence="3" id="KW-1185">Reference proteome</keyword>
<dbReference type="InterPro" id="IPR036034">
    <property type="entry name" value="PDZ_sf"/>
</dbReference>